<dbReference type="EMBL" id="FOXS01000008">
    <property type="protein sequence ID" value="SFQ78635.1"/>
    <property type="molecule type" value="Genomic_DNA"/>
</dbReference>
<organism evidence="2 3">
    <name type="scientific">Hymenobacter arizonensis</name>
    <name type="common">Siccationidurans arizonensis</name>
    <dbReference type="NCBI Taxonomy" id="1227077"/>
    <lineage>
        <taxon>Bacteria</taxon>
        <taxon>Pseudomonadati</taxon>
        <taxon>Bacteroidota</taxon>
        <taxon>Cytophagia</taxon>
        <taxon>Cytophagales</taxon>
        <taxon>Hymenobacteraceae</taxon>
        <taxon>Hymenobacter</taxon>
    </lineage>
</organism>
<gene>
    <name evidence="2" type="ORF">SAMN04515668_4346</name>
</gene>
<dbReference type="Proteomes" id="UP000199029">
    <property type="component" value="Unassembled WGS sequence"/>
</dbReference>
<protein>
    <submittedName>
        <fullName evidence="2">Uncharacterized protein</fullName>
    </submittedName>
</protein>
<feature type="transmembrane region" description="Helical" evidence="1">
    <location>
        <begin position="57"/>
        <end position="76"/>
    </location>
</feature>
<proteinExistence type="predicted"/>
<accession>A0A1I6BCF7</accession>
<evidence type="ECO:0000256" key="1">
    <source>
        <dbReference type="SAM" id="Phobius"/>
    </source>
</evidence>
<dbReference type="AlphaFoldDB" id="A0A1I6BCF7"/>
<keyword evidence="1" id="KW-0472">Membrane</keyword>
<sequence>MNYYDYLFYGLYRLFVRLNRNVLPEVDAFLLLALNLFCLGLTLLFMSGQLFLVLPRLYQSLLVFPALAAFNYFYFIHRDQYLARVARIGALRAGKGTWDTAFTLCWTLACYLTILFYVYLAY</sequence>
<evidence type="ECO:0000313" key="2">
    <source>
        <dbReference type="EMBL" id="SFQ78635.1"/>
    </source>
</evidence>
<feature type="transmembrane region" description="Helical" evidence="1">
    <location>
        <begin position="28"/>
        <end position="51"/>
    </location>
</feature>
<keyword evidence="3" id="KW-1185">Reference proteome</keyword>
<dbReference type="RefSeq" id="WP_092678223.1">
    <property type="nucleotide sequence ID" value="NZ_FOXS01000008.1"/>
</dbReference>
<reference evidence="3" key="1">
    <citation type="submission" date="2016-10" db="EMBL/GenBank/DDBJ databases">
        <authorList>
            <person name="Varghese N."/>
            <person name="Submissions S."/>
        </authorList>
    </citation>
    <scope>NUCLEOTIDE SEQUENCE [LARGE SCALE GENOMIC DNA]</scope>
    <source>
        <strain evidence="3">OR362-8,ATCC BAA-1266,JCM 13504</strain>
    </source>
</reference>
<evidence type="ECO:0000313" key="3">
    <source>
        <dbReference type="Proteomes" id="UP000199029"/>
    </source>
</evidence>
<keyword evidence="1" id="KW-0812">Transmembrane</keyword>
<keyword evidence="1" id="KW-1133">Transmembrane helix</keyword>
<name>A0A1I6BCF7_HYMAR</name>
<feature type="transmembrane region" description="Helical" evidence="1">
    <location>
        <begin position="97"/>
        <end position="120"/>
    </location>
</feature>